<evidence type="ECO:0000256" key="18">
    <source>
        <dbReference type="RuleBase" id="RU003938"/>
    </source>
</evidence>
<feature type="transmembrane region" description="Helical" evidence="19">
    <location>
        <begin position="219"/>
        <end position="242"/>
    </location>
</feature>
<keyword evidence="9" id="KW-0444">Lipid biosynthesis</keyword>
<comment type="subcellular location">
    <subcellularLocation>
        <location evidence="2">Cell membrane</location>
        <topology evidence="2">Multi-pass membrane protein</topology>
    </subcellularLocation>
</comment>
<evidence type="ECO:0000313" key="21">
    <source>
        <dbReference type="Proteomes" id="UP001170666"/>
    </source>
</evidence>
<comment type="caution">
    <text evidence="20">The sequence shown here is derived from an EMBL/GenBank/DDBJ whole genome shotgun (WGS) entry which is preliminary data.</text>
</comment>
<evidence type="ECO:0000256" key="15">
    <source>
        <dbReference type="ARBA" id="ARBA00023136"/>
    </source>
</evidence>
<evidence type="ECO:0000256" key="4">
    <source>
        <dbReference type="ARBA" id="ARBA00005189"/>
    </source>
</evidence>
<keyword evidence="13 19" id="KW-1133">Transmembrane helix</keyword>
<feature type="transmembrane region" description="Helical" evidence="19">
    <location>
        <begin position="138"/>
        <end position="155"/>
    </location>
</feature>
<keyword evidence="17" id="KW-1208">Phospholipid metabolism</keyword>
<feature type="transmembrane region" description="Helical" evidence="19">
    <location>
        <begin position="12"/>
        <end position="30"/>
    </location>
</feature>
<evidence type="ECO:0000256" key="9">
    <source>
        <dbReference type="ARBA" id="ARBA00022516"/>
    </source>
</evidence>
<dbReference type="PANTHER" id="PTHR46382:SF1">
    <property type="entry name" value="PHOSPHATIDATE CYTIDYLYLTRANSFERASE"/>
    <property type="match status" value="1"/>
</dbReference>
<reference evidence="20 21" key="1">
    <citation type="journal article" date="2023" name="Int. J. Syst. Evol. Microbiol.">
        <title>The observation of taxonomic boundaries for the 16SrII and 16SrXXV phytoplasmas using genome-based delimitation.</title>
        <authorList>
            <person name="Rodrigues Jardim B."/>
            <person name="Tran-Nguyen L.T.T."/>
            <person name="Gambley C."/>
            <person name="Al-Sadi A.M."/>
            <person name="Al-Subhi A.M."/>
            <person name="Foissac X."/>
            <person name="Salar P."/>
            <person name="Cai H."/>
            <person name="Yang J.Y."/>
            <person name="Davis R."/>
            <person name="Jones L."/>
            <person name="Rodoni B."/>
            <person name="Constable F.E."/>
        </authorList>
    </citation>
    <scope>NUCLEOTIDE SEQUENCE [LARGE SCALE GENOMIC DNA]</scope>
    <source>
        <strain evidence="20">BAWM-BFA-CoWB</strain>
    </source>
</reference>
<evidence type="ECO:0000256" key="10">
    <source>
        <dbReference type="ARBA" id="ARBA00022679"/>
    </source>
</evidence>
<feature type="transmembrane region" description="Helical" evidence="19">
    <location>
        <begin position="316"/>
        <end position="338"/>
    </location>
</feature>
<dbReference type="PROSITE" id="PS01315">
    <property type="entry name" value="CDS"/>
    <property type="match status" value="1"/>
</dbReference>
<organism evidence="20 21">
    <name type="scientific">Candidatus Phytoplasma gossypii</name>
    <dbReference type="NCBI Taxonomy" id="2982629"/>
    <lineage>
        <taxon>Bacteria</taxon>
        <taxon>Bacillati</taxon>
        <taxon>Mycoplasmatota</taxon>
        <taxon>Mollicutes</taxon>
        <taxon>Acholeplasmatales</taxon>
        <taxon>Acholeplasmataceae</taxon>
        <taxon>Candidatus Phytoplasma</taxon>
        <taxon>16SrII (Peanut WB group)</taxon>
    </lineage>
</organism>
<evidence type="ECO:0000256" key="2">
    <source>
        <dbReference type="ARBA" id="ARBA00004651"/>
    </source>
</evidence>
<keyword evidence="11 18" id="KW-0812">Transmembrane</keyword>
<dbReference type="RefSeq" id="WP_304513054.1">
    <property type="nucleotide sequence ID" value="NZ_JAOSIT010000021.1"/>
</dbReference>
<feature type="transmembrane region" description="Helical" evidence="19">
    <location>
        <begin position="36"/>
        <end position="57"/>
    </location>
</feature>
<evidence type="ECO:0000256" key="5">
    <source>
        <dbReference type="ARBA" id="ARBA00010185"/>
    </source>
</evidence>
<dbReference type="Pfam" id="PF01148">
    <property type="entry name" value="CTP_transf_1"/>
    <property type="match status" value="1"/>
</dbReference>
<keyword evidence="16" id="KW-0594">Phospholipid biosynthesis</keyword>
<proteinExistence type="inferred from homology"/>
<keyword evidence="15 19" id="KW-0472">Membrane</keyword>
<keyword evidence="12 18" id="KW-0548">Nucleotidyltransferase</keyword>
<feature type="transmembrane region" description="Helical" evidence="19">
    <location>
        <begin position="78"/>
        <end position="96"/>
    </location>
</feature>
<dbReference type="InterPro" id="IPR000374">
    <property type="entry name" value="PC_trans"/>
</dbReference>
<accession>A0ABT9D403</accession>
<evidence type="ECO:0000256" key="7">
    <source>
        <dbReference type="ARBA" id="ARBA00019373"/>
    </source>
</evidence>
<evidence type="ECO:0000256" key="3">
    <source>
        <dbReference type="ARBA" id="ARBA00005119"/>
    </source>
</evidence>
<evidence type="ECO:0000256" key="19">
    <source>
        <dbReference type="SAM" id="Phobius"/>
    </source>
</evidence>
<keyword evidence="14" id="KW-0443">Lipid metabolism</keyword>
<feature type="transmembrane region" description="Helical" evidence="19">
    <location>
        <begin position="189"/>
        <end position="207"/>
    </location>
</feature>
<comment type="similarity">
    <text evidence="5 18">Belongs to the CDS family.</text>
</comment>
<keyword evidence="10 18" id="KW-0808">Transferase</keyword>
<feature type="transmembrane region" description="Helical" evidence="19">
    <location>
        <begin position="248"/>
        <end position="269"/>
    </location>
</feature>
<evidence type="ECO:0000256" key="16">
    <source>
        <dbReference type="ARBA" id="ARBA00023209"/>
    </source>
</evidence>
<dbReference type="GO" id="GO:0016779">
    <property type="term" value="F:nucleotidyltransferase activity"/>
    <property type="evidence" value="ECO:0007669"/>
    <property type="project" value="UniProtKB-KW"/>
</dbReference>
<gene>
    <name evidence="20" type="ORF">OC698_01995</name>
</gene>
<evidence type="ECO:0000256" key="17">
    <source>
        <dbReference type="ARBA" id="ARBA00023264"/>
    </source>
</evidence>
<evidence type="ECO:0000256" key="6">
    <source>
        <dbReference type="ARBA" id="ARBA00012487"/>
    </source>
</evidence>
<comment type="pathway">
    <text evidence="4">Lipid metabolism.</text>
</comment>
<evidence type="ECO:0000313" key="20">
    <source>
        <dbReference type="EMBL" id="MDO8057457.1"/>
    </source>
</evidence>
<feature type="transmembrane region" description="Helical" evidence="19">
    <location>
        <begin position="367"/>
        <end position="386"/>
    </location>
</feature>
<protein>
    <recommendedName>
        <fullName evidence="7 18">Phosphatidate cytidylyltransferase</fullName>
        <ecNumber evidence="6 18">2.7.7.41</ecNumber>
    </recommendedName>
</protein>
<evidence type="ECO:0000256" key="14">
    <source>
        <dbReference type="ARBA" id="ARBA00023098"/>
    </source>
</evidence>
<comment type="catalytic activity">
    <reaction evidence="1 18">
        <text>a 1,2-diacyl-sn-glycero-3-phosphate + CTP + H(+) = a CDP-1,2-diacyl-sn-glycerol + diphosphate</text>
        <dbReference type="Rhea" id="RHEA:16229"/>
        <dbReference type="ChEBI" id="CHEBI:15378"/>
        <dbReference type="ChEBI" id="CHEBI:33019"/>
        <dbReference type="ChEBI" id="CHEBI:37563"/>
        <dbReference type="ChEBI" id="CHEBI:58332"/>
        <dbReference type="ChEBI" id="CHEBI:58608"/>
        <dbReference type="EC" id="2.7.7.41"/>
    </reaction>
</comment>
<evidence type="ECO:0000256" key="13">
    <source>
        <dbReference type="ARBA" id="ARBA00022989"/>
    </source>
</evidence>
<dbReference type="PANTHER" id="PTHR46382">
    <property type="entry name" value="PHOSPHATIDATE CYTIDYLYLTRANSFERASE"/>
    <property type="match status" value="1"/>
</dbReference>
<evidence type="ECO:0000256" key="8">
    <source>
        <dbReference type="ARBA" id="ARBA00022475"/>
    </source>
</evidence>
<sequence length="394" mass="46491">MKINEKKISIGIKILTITTIWLTILTYIDQKHDTNFLFYNCVLSLITFIYLSFQEVIKQFKIPEISKKTIITRNRKKILNILFFYIFNFIYGFYLIKIILNHLYNNQIIKITNNSILLHSYIKKIFYLKKTNVTNNDSIILFIFFTIIFLLYISFINKKNLKTKQLSFILHYLVIIQGLYYFIFNDNNLIIIAIFLCINLIYNYLPYKKNNNYSLYNELFKHVAIFIYILLGSISIFTLILINKKILLYLFIISISNDSFAFLGGYFWGKKLLCPDISPKKTQEGFWFGILFTVIIVIIINIIFNYLTKTSFKTSFFIIFLILTIINSIIAQIGDLIVSKFKRNLKIKDFGTIIPEHGGLLDRFDSILFLSIFMILIIINPFSEIINPLLLNIE</sequence>
<dbReference type="EMBL" id="JAOSIT010000021">
    <property type="protein sequence ID" value="MDO8057457.1"/>
    <property type="molecule type" value="Genomic_DNA"/>
</dbReference>
<dbReference type="Proteomes" id="UP001170666">
    <property type="component" value="Unassembled WGS sequence"/>
</dbReference>
<evidence type="ECO:0000256" key="12">
    <source>
        <dbReference type="ARBA" id="ARBA00022695"/>
    </source>
</evidence>
<feature type="transmembrane region" description="Helical" evidence="19">
    <location>
        <begin position="167"/>
        <end position="183"/>
    </location>
</feature>
<dbReference type="EC" id="2.7.7.41" evidence="6 18"/>
<dbReference type="GO" id="GO:0016787">
    <property type="term" value="F:hydrolase activity"/>
    <property type="evidence" value="ECO:0007669"/>
    <property type="project" value="UniProtKB-KW"/>
</dbReference>
<keyword evidence="21" id="KW-1185">Reference proteome</keyword>
<feature type="transmembrane region" description="Helical" evidence="19">
    <location>
        <begin position="285"/>
        <end position="304"/>
    </location>
</feature>
<evidence type="ECO:0000256" key="11">
    <source>
        <dbReference type="ARBA" id="ARBA00022692"/>
    </source>
</evidence>
<name>A0ABT9D403_9MOLU</name>
<keyword evidence="8" id="KW-1003">Cell membrane</keyword>
<comment type="pathway">
    <text evidence="3 18">Phospholipid metabolism; CDP-diacylglycerol biosynthesis; CDP-diacylglycerol from sn-glycerol 3-phosphate: step 3/3.</text>
</comment>
<evidence type="ECO:0000256" key="1">
    <source>
        <dbReference type="ARBA" id="ARBA00001698"/>
    </source>
</evidence>